<evidence type="ECO:0000259" key="1">
    <source>
        <dbReference type="Pfam" id="PF00534"/>
    </source>
</evidence>
<dbReference type="OrthoDB" id="9810929at2"/>
<dbReference type="AlphaFoldDB" id="E8UXA9"/>
<dbReference type="Proteomes" id="UP000006844">
    <property type="component" value="Chromosome"/>
</dbReference>
<dbReference type="Gene3D" id="3.40.50.2000">
    <property type="entry name" value="Glycogen Phosphorylase B"/>
    <property type="match status" value="2"/>
</dbReference>
<evidence type="ECO:0000313" key="3">
    <source>
        <dbReference type="EMBL" id="ADV84133.1"/>
    </source>
</evidence>
<dbReference type="RefSeq" id="WP_013569864.1">
    <property type="nucleotide sequence ID" value="NC_014963.1"/>
</dbReference>
<dbReference type="InterPro" id="IPR028098">
    <property type="entry name" value="Glyco_trans_4-like_N"/>
</dbReference>
<dbReference type="SUPFAM" id="SSF53756">
    <property type="entry name" value="UDP-Glycosyltransferase/glycogen phosphorylase"/>
    <property type="match status" value="1"/>
</dbReference>
<dbReference type="GO" id="GO:0071793">
    <property type="term" value="P:bacillithiol biosynthetic process"/>
    <property type="evidence" value="ECO:0007669"/>
    <property type="project" value="InterPro"/>
</dbReference>
<feature type="domain" description="Glycosyltransferase subfamily 4-like N-terminal" evidence="2">
    <location>
        <begin position="11"/>
        <end position="179"/>
    </location>
</feature>
<reference evidence="3 4" key="1">
    <citation type="journal article" date="2012" name="Stand. Genomic Sci.">
        <title>Complete genome sequence of Terriglobus saanensis type strain SP1PR4(T), an Acidobacteria from tundra soil.</title>
        <authorList>
            <person name="Rawat S.R."/>
            <person name="Mannisto M.K."/>
            <person name="Starovoytov V."/>
            <person name="Goodwin L."/>
            <person name="Nolan M."/>
            <person name="Hauser L."/>
            <person name="Land M."/>
            <person name="Davenport K.W."/>
            <person name="Woyke T."/>
            <person name="Haggblom M.M."/>
        </authorList>
    </citation>
    <scope>NUCLEOTIDE SEQUENCE</scope>
    <source>
        <strain evidence="4">ATCC BAA-1853 / DSM 23119 / SP1PR4</strain>
    </source>
</reference>
<accession>E8UXA9</accession>
<dbReference type="EMBL" id="CP002467">
    <property type="protein sequence ID" value="ADV84133.1"/>
    <property type="molecule type" value="Genomic_DNA"/>
</dbReference>
<keyword evidence="4" id="KW-1185">Reference proteome</keyword>
<proteinExistence type="predicted"/>
<keyword evidence="3" id="KW-0808">Transferase</keyword>
<dbReference type="PANTHER" id="PTHR45947">
    <property type="entry name" value="SULFOQUINOVOSYL TRANSFERASE SQD2"/>
    <property type="match status" value="1"/>
</dbReference>
<dbReference type="InterPro" id="IPR050194">
    <property type="entry name" value="Glycosyltransferase_grp1"/>
</dbReference>
<name>E8UXA9_TERSS</name>
<dbReference type="GO" id="GO:0016757">
    <property type="term" value="F:glycosyltransferase activity"/>
    <property type="evidence" value="ECO:0007669"/>
    <property type="project" value="InterPro"/>
</dbReference>
<dbReference type="PANTHER" id="PTHR45947:SF3">
    <property type="entry name" value="SULFOQUINOVOSYL TRANSFERASE SQD2"/>
    <property type="match status" value="1"/>
</dbReference>
<dbReference type="eggNOG" id="COG0438">
    <property type="taxonomic scope" value="Bacteria"/>
</dbReference>
<sequence length="384" mass="42910">MKIGITCYPTYGGSGVVATELGLELAARGHEIHFITYAQPFRLTGREERIHFHEVTVSDYPLFQYPPYDLALASRMAEVAEFYGLDVLHVHYAIPHSISALLARQMLAARGVRLPFITTLHGTDITLVGLDRSYLPITRFGIDESDGVTAISEHLAERTRAAFHTEQKIEVIHNFVNCDEYVRKPEHAEARLRYAALGERLVVHLSNFRKVKRVLDVVEVFARVVKHIPSRLLMIGDGPERSGAEWLARDLGVHDLIHFVGKQDQVQDLLPLADLMLMPSEMESFGLAALEAMACSVPVIATRVGGVPELIDEDVTGLLFPVGDVENMAAAAISLLSDEPRRAAMAEAARGVARDRFCTTRIIPQYEAYYRAVIEREERKTLNR</sequence>
<dbReference type="Pfam" id="PF13439">
    <property type="entry name" value="Glyco_transf_4"/>
    <property type="match status" value="1"/>
</dbReference>
<evidence type="ECO:0000259" key="2">
    <source>
        <dbReference type="Pfam" id="PF13439"/>
    </source>
</evidence>
<dbReference type="STRING" id="401053.AciPR4_3379"/>
<dbReference type="Pfam" id="PF00534">
    <property type="entry name" value="Glycos_transf_1"/>
    <property type="match status" value="1"/>
</dbReference>
<organism evidence="3 4">
    <name type="scientific">Terriglobus saanensis (strain ATCC BAA-1853 / DSM 23119 / SP1PR4)</name>
    <dbReference type="NCBI Taxonomy" id="401053"/>
    <lineage>
        <taxon>Bacteria</taxon>
        <taxon>Pseudomonadati</taxon>
        <taxon>Acidobacteriota</taxon>
        <taxon>Terriglobia</taxon>
        <taxon>Terriglobales</taxon>
        <taxon>Acidobacteriaceae</taxon>
        <taxon>Terriglobus</taxon>
    </lineage>
</organism>
<dbReference type="NCBIfam" id="TIGR03999">
    <property type="entry name" value="thiol_BshA"/>
    <property type="match status" value="1"/>
</dbReference>
<dbReference type="HOGENOM" id="CLU_009583_2_5_0"/>
<evidence type="ECO:0000313" key="4">
    <source>
        <dbReference type="Proteomes" id="UP000006844"/>
    </source>
</evidence>
<protein>
    <submittedName>
        <fullName evidence="3">Glycosyl transferase group 1</fullName>
    </submittedName>
</protein>
<gene>
    <name evidence="3" type="ordered locus">AciPR4_3379</name>
</gene>
<feature type="domain" description="Glycosyl transferase family 1" evidence="1">
    <location>
        <begin position="198"/>
        <end position="350"/>
    </location>
</feature>
<dbReference type="InterPro" id="IPR001296">
    <property type="entry name" value="Glyco_trans_1"/>
</dbReference>
<dbReference type="InterPro" id="IPR023881">
    <property type="entry name" value="Thiol_BshA"/>
</dbReference>
<dbReference type="KEGG" id="tsa:AciPR4_3379"/>